<dbReference type="SUPFAM" id="SSF55729">
    <property type="entry name" value="Acyl-CoA N-acyltransferases (Nat)"/>
    <property type="match status" value="1"/>
</dbReference>
<dbReference type="InterPro" id="IPR051908">
    <property type="entry name" value="Ribosomal_N-acetyltransferase"/>
</dbReference>
<dbReference type="GO" id="GO:1990189">
    <property type="term" value="F:protein N-terminal-serine acetyltransferase activity"/>
    <property type="evidence" value="ECO:0007669"/>
    <property type="project" value="TreeGrafter"/>
</dbReference>
<gene>
    <name evidence="2" type="ORF">JDO7802_00241</name>
</gene>
<evidence type="ECO:0000313" key="3">
    <source>
        <dbReference type="Proteomes" id="UP000049222"/>
    </source>
</evidence>
<reference evidence="2 3" key="1">
    <citation type="submission" date="2015-07" db="EMBL/GenBank/DDBJ databases">
        <authorList>
            <person name="Noorani M."/>
        </authorList>
    </citation>
    <scope>NUCLEOTIDE SEQUENCE [LARGE SCALE GENOMIC DNA]</scope>
    <source>
        <strain evidence="2 3">CECT 7802</strain>
    </source>
</reference>
<evidence type="ECO:0000259" key="1">
    <source>
        <dbReference type="PROSITE" id="PS51186"/>
    </source>
</evidence>
<protein>
    <recommendedName>
        <fullName evidence="1">N-acetyltransferase domain-containing protein</fullName>
    </recommendedName>
</protein>
<dbReference type="Proteomes" id="UP000049222">
    <property type="component" value="Unassembled WGS sequence"/>
</dbReference>
<dbReference type="Pfam" id="PF13302">
    <property type="entry name" value="Acetyltransf_3"/>
    <property type="match status" value="1"/>
</dbReference>
<dbReference type="PANTHER" id="PTHR43441">
    <property type="entry name" value="RIBOSOMAL-PROTEIN-SERINE ACETYLTRANSFERASE"/>
    <property type="match status" value="1"/>
</dbReference>
<dbReference type="PROSITE" id="PS51186">
    <property type="entry name" value="GNAT"/>
    <property type="match status" value="1"/>
</dbReference>
<feature type="domain" description="N-acetyltransferase" evidence="1">
    <location>
        <begin position="35"/>
        <end position="176"/>
    </location>
</feature>
<proteinExistence type="predicted"/>
<dbReference type="RefSeq" id="WP_055081866.1">
    <property type="nucleotide sequence ID" value="NZ_CXSU01000005.1"/>
</dbReference>
<dbReference type="FunFam" id="3.40.630.30:FF:000047">
    <property type="entry name" value="Acetyltransferase, GNAT family"/>
    <property type="match status" value="1"/>
</dbReference>
<dbReference type="STRING" id="420998.JDO7802_00241"/>
<keyword evidence="3" id="KW-1185">Reference proteome</keyword>
<name>A0A0M6YEQ3_9RHOB</name>
<organism evidence="2 3">
    <name type="scientific">Jannaschia donghaensis</name>
    <dbReference type="NCBI Taxonomy" id="420998"/>
    <lineage>
        <taxon>Bacteria</taxon>
        <taxon>Pseudomonadati</taxon>
        <taxon>Pseudomonadota</taxon>
        <taxon>Alphaproteobacteria</taxon>
        <taxon>Rhodobacterales</taxon>
        <taxon>Roseobacteraceae</taxon>
        <taxon>Jannaschia</taxon>
    </lineage>
</organism>
<dbReference type="PANTHER" id="PTHR43441:SF2">
    <property type="entry name" value="FAMILY ACETYLTRANSFERASE, PUTATIVE (AFU_ORTHOLOGUE AFUA_7G00850)-RELATED"/>
    <property type="match status" value="1"/>
</dbReference>
<dbReference type="AlphaFoldDB" id="A0A0M6YEQ3"/>
<dbReference type="Gene3D" id="3.40.630.30">
    <property type="match status" value="1"/>
</dbReference>
<dbReference type="GO" id="GO:0008999">
    <property type="term" value="F:protein-N-terminal-alanine acetyltransferase activity"/>
    <property type="evidence" value="ECO:0007669"/>
    <property type="project" value="TreeGrafter"/>
</dbReference>
<accession>A0A0M6YEQ3</accession>
<dbReference type="EMBL" id="CXSU01000005">
    <property type="protein sequence ID" value="CTQ48239.1"/>
    <property type="molecule type" value="Genomic_DNA"/>
</dbReference>
<dbReference type="InterPro" id="IPR016181">
    <property type="entry name" value="Acyl_CoA_acyltransferase"/>
</dbReference>
<sequence length="218" mass="23877">MTDLADWRPLIWTPPASMAGRYARLDRLSVDAHAQALHAANPPEASHWAYMPYGPFPDPQVYRLWAEGAAASDDPVFYAIKGPSGWAGVASMMRIDRANGVIEIGNIALSPGLQRTPAATEAIHLMIDCAFAAGFRRVEWKCNAENAPSRRAAGRYGFTFEGVFRQHMVAKGVNRDTAWFAILDGDWPRLRAAHLAWLAPSNFDAQGGQRQSLATLTG</sequence>
<evidence type="ECO:0000313" key="2">
    <source>
        <dbReference type="EMBL" id="CTQ48239.1"/>
    </source>
</evidence>
<dbReference type="InterPro" id="IPR000182">
    <property type="entry name" value="GNAT_dom"/>
</dbReference>